<organism evidence="2 3">
    <name type="scientific">Channa striata</name>
    <name type="common">Snakehead murrel</name>
    <name type="synonym">Ophicephalus striatus</name>
    <dbReference type="NCBI Taxonomy" id="64152"/>
    <lineage>
        <taxon>Eukaryota</taxon>
        <taxon>Metazoa</taxon>
        <taxon>Chordata</taxon>
        <taxon>Craniata</taxon>
        <taxon>Vertebrata</taxon>
        <taxon>Euteleostomi</taxon>
        <taxon>Actinopterygii</taxon>
        <taxon>Neopterygii</taxon>
        <taxon>Teleostei</taxon>
        <taxon>Neoteleostei</taxon>
        <taxon>Acanthomorphata</taxon>
        <taxon>Anabantaria</taxon>
        <taxon>Anabantiformes</taxon>
        <taxon>Channoidei</taxon>
        <taxon>Channidae</taxon>
        <taxon>Channa</taxon>
    </lineage>
</organism>
<evidence type="ECO:0000256" key="1">
    <source>
        <dbReference type="SAM" id="MobiDB-lite"/>
    </source>
</evidence>
<proteinExistence type="predicted"/>
<feature type="region of interest" description="Disordered" evidence="1">
    <location>
        <begin position="413"/>
        <end position="441"/>
    </location>
</feature>
<sequence>MARSDGGDAKILLCFALFAVVRSVCLCASLSRPKALDKFRQSSTLSQGQTKGDDLRHGKLLIGRNSLPGAEHSENPLDVDSDYQADMVWREPLNPSVRADDLNLHPHNAAVDRLLQMEPRVECTADAMQLKVHDAAFTPGSLLFVDRGRRRSPVPLSKLPTSCGYTIRSTGRDLILVAPYDGCFVTFEEDSFVLPLRWCGLTVRMSCPLIRRSSPDPPMVTCHAEGMVVKTEWTVSVTKIKVKLNGNWEPLMKASTICGFGVIVHPEGVVISVHYAPCLQKKDGIYTLELAGDGETTISCPSLSPAQLEPTKRPAPTQVPYQPQKAQQPTVPQASSLPQKPEVLETPTQRPEVVGQPPFPYYDFYPYFFYPYFENPDTERTITVKPIPTTTVVIKTTVDQTRQAHNPLPFYIQPPQPALAQPPVSQPPVNQPASQPARQPEGREQIHPYPFFFYPQPPALKPPRIEQPHQNVQTKPQFPKKTPGQTYDPFYPAPFYDGHLSYGHYQMPIPLKQQPLTPAPHLDTPQGPSPIYVQQPQQVPTPTGNAKTTGSAIVQPTYVVLPPDLQPMSPVYCPQVCPSGLSNCCPQITFHQYLNIAPAGFSSKDLLPVYSALPFPRSLAHERGFGSGLGSAPLGQGPSATASNSASVLLQPRAPGSKRLPHLQPPDGNPASLPRSEPTDPYIPNLQYSNWPYLSNNEEQLRRQSPAHHNVLFEHQASGNDLVYQVGQFGHNGELFPTDEKNPTNPKFMSFDKNPHLQQNEELQPTNTQSGKLDNSLFTYMPQEPLTSEYSKPMVSDSPQPLEDGSKKYTEDEKTAHSYSQPKSYVLLPHGPPGGDHYSWNKSLMPFRDSVMAANPTGHHSSELQQLDWLGKGLSNLLPRAVNYMPRSAEEPERLPSFVPASKRPQYVHLPQNGYFSEPHLKPLFPESFEDLKSMMPLGSSQQIPPQIAEETFQL</sequence>
<dbReference type="Proteomes" id="UP001187415">
    <property type="component" value="Unassembled WGS sequence"/>
</dbReference>
<feature type="compositionally biased region" description="Basic and acidic residues" evidence="1">
    <location>
        <begin position="804"/>
        <end position="816"/>
    </location>
</feature>
<feature type="region of interest" description="Disordered" evidence="1">
    <location>
        <begin position="655"/>
        <end position="681"/>
    </location>
</feature>
<accession>A0AA88IS25</accession>
<dbReference type="EMBL" id="JAUPFM010000018">
    <property type="protein sequence ID" value="KAK2822115.1"/>
    <property type="molecule type" value="Genomic_DNA"/>
</dbReference>
<evidence type="ECO:0000313" key="2">
    <source>
        <dbReference type="EMBL" id="KAK2822115.1"/>
    </source>
</evidence>
<gene>
    <name evidence="2" type="ORF">Q5P01_022180</name>
</gene>
<evidence type="ECO:0000313" key="3">
    <source>
        <dbReference type="Proteomes" id="UP001187415"/>
    </source>
</evidence>
<keyword evidence="3" id="KW-1185">Reference proteome</keyword>
<feature type="region of interest" description="Disordered" evidence="1">
    <location>
        <begin position="788"/>
        <end position="830"/>
    </location>
</feature>
<feature type="region of interest" description="Disordered" evidence="1">
    <location>
        <begin position="301"/>
        <end position="352"/>
    </location>
</feature>
<feature type="compositionally biased region" description="Polar residues" evidence="1">
    <location>
        <begin position="319"/>
        <end position="338"/>
    </location>
</feature>
<dbReference type="AlphaFoldDB" id="A0AA88IS25"/>
<name>A0AA88IS25_CHASR</name>
<reference evidence="2" key="1">
    <citation type="submission" date="2023-07" db="EMBL/GenBank/DDBJ databases">
        <title>Chromosome-level Genome Assembly of Striped Snakehead (Channa striata).</title>
        <authorList>
            <person name="Liu H."/>
        </authorList>
    </citation>
    <scope>NUCLEOTIDE SEQUENCE</scope>
    <source>
        <strain evidence="2">Gz</strain>
        <tissue evidence="2">Muscle</tissue>
    </source>
</reference>
<feature type="region of interest" description="Disordered" evidence="1">
    <location>
        <begin position="630"/>
        <end position="649"/>
    </location>
</feature>
<protein>
    <submittedName>
        <fullName evidence="2">Uncharacterized protein</fullName>
    </submittedName>
</protein>
<comment type="caution">
    <text evidence="2">The sequence shown here is derived from an EMBL/GenBank/DDBJ whole genome shotgun (WGS) entry which is preliminary data.</text>
</comment>
<feature type="compositionally biased region" description="Polar residues" evidence="1">
    <location>
        <begin position="638"/>
        <end position="648"/>
    </location>
</feature>